<keyword evidence="5 11" id="KW-0812">Transmembrane</keyword>
<keyword evidence="7" id="KW-0067">ATP-binding</keyword>
<evidence type="ECO:0000256" key="10">
    <source>
        <dbReference type="SAM" id="MobiDB-lite"/>
    </source>
</evidence>
<dbReference type="GO" id="GO:0015421">
    <property type="term" value="F:ABC-type oligopeptide transporter activity"/>
    <property type="evidence" value="ECO:0007669"/>
    <property type="project" value="TreeGrafter"/>
</dbReference>
<evidence type="ECO:0000256" key="4">
    <source>
        <dbReference type="ARBA" id="ARBA00022519"/>
    </source>
</evidence>
<dbReference type="Gene3D" id="1.20.1560.10">
    <property type="entry name" value="ABC transporter type 1, transmembrane domain"/>
    <property type="match status" value="1"/>
</dbReference>
<gene>
    <name evidence="14" type="ORF">DEF24_10680</name>
</gene>
<dbReference type="PROSITE" id="PS50929">
    <property type="entry name" value="ABC_TM1F"/>
    <property type="match status" value="1"/>
</dbReference>
<evidence type="ECO:0000313" key="14">
    <source>
        <dbReference type="EMBL" id="RCV59173.1"/>
    </source>
</evidence>
<evidence type="ECO:0000256" key="6">
    <source>
        <dbReference type="ARBA" id="ARBA00022741"/>
    </source>
</evidence>
<feature type="transmembrane region" description="Helical" evidence="11">
    <location>
        <begin position="271"/>
        <end position="296"/>
    </location>
</feature>
<dbReference type="PANTHER" id="PTHR43394">
    <property type="entry name" value="ATP-DEPENDENT PERMEASE MDL1, MITOCHONDRIAL"/>
    <property type="match status" value="1"/>
</dbReference>
<dbReference type="InterPro" id="IPR039421">
    <property type="entry name" value="Type_1_exporter"/>
</dbReference>
<evidence type="ECO:0000259" key="13">
    <source>
        <dbReference type="PROSITE" id="PS50929"/>
    </source>
</evidence>
<feature type="region of interest" description="Disordered" evidence="10">
    <location>
        <begin position="1"/>
        <end position="209"/>
    </location>
</feature>
<feature type="compositionally biased region" description="Basic residues" evidence="10">
    <location>
        <begin position="103"/>
        <end position="113"/>
    </location>
</feature>
<accession>A0A368T629</accession>
<dbReference type="SMART" id="SM00382">
    <property type="entry name" value="AAA"/>
    <property type="match status" value="1"/>
</dbReference>
<name>A0A368T629_9ACTN</name>
<dbReference type="SUPFAM" id="SSF52540">
    <property type="entry name" value="P-loop containing nucleoside triphosphate hydrolases"/>
    <property type="match status" value="1"/>
</dbReference>
<evidence type="ECO:0000256" key="5">
    <source>
        <dbReference type="ARBA" id="ARBA00022692"/>
    </source>
</evidence>
<feature type="transmembrane region" description="Helical" evidence="11">
    <location>
        <begin position="349"/>
        <end position="368"/>
    </location>
</feature>
<dbReference type="InterPro" id="IPR003593">
    <property type="entry name" value="AAA+_ATPase"/>
</dbReference>
<feature type="transmembrane region" description="Helical" evidence="11">
    <location>
        <begin position="233"/>
        <end position="259"/>
    </location>
</feature>
<evidence type="ECO:0000256" key="11">
    <source>
        <dbReference type="SAM" id="Phobius"/>
    </source>
</evidence>
<dbReference type="InterPro" id="IPR003439">
    <property type="entry name" value="ABC_transporter-like_ATP-bd"/>
</dbReference>
<dbReference type="CDD" id="cd07346">
    <property type="entry name" value="ABC_6TM_exporters"/>
    <property type="match status" value="1"/>
</dbReference>
<dbReference type="GO" id="GO:0016887">
    <property type="term" value="F:ATP hydrolysis activity"/>
    <property type="evidence" value="ECO:0007669"/>
    <property type="project" value="InterPro"/>
</dbReference>
<dbReference type="PROSITE" id="PS50893">
    <property type="entry name" value="ABC_TRANSPORTER_2"/>
    <property type="match status" value="1"/>
</dbReference>
<keyword evidence="4" id="KW-0997">Cell inner membrane</keyword>
<comment type="caution">
    <text evidence="14">The sequence shown here is derived from an EMBL/GenBank/DDBJ whole genome shotgun (WGS) entry which is preliminary data.</text>
</comment>
<keyword evidence="3" id="KW-1003">Cell membrane</keyword>
<feature type="transmembrane region" description="Helical" evidence="11">
    <location>
        <begin position="458"/>
        <end position="479"/>
    </location>
</feature>
<keyword evidence="15" id="KW-1185">Reference proteome</keyword>
<dbReference type="GO" id="GO:0005524">
    <property type="term" value="F:ATP binding"/>
    <property type="evidence" value="ECO:0007669"/>
    <property type="project" value="UniProtKB-KW"/>
</dbReference>
<keyword evidence="9 11" id="KW-0472">Membrane</keyword>
<feature type="compositionally biased region" description="Low complexity" evidence="10">
    <location>
        <begin position="130"/>
        <end position="143"/>
    </location>
</feature>
<proteinExistence type="predicted"/>
<evidence type="ECO:0000256" key="8">
    <source>
        <dbReference type="ARBA" id="ARBA00022989"/>
    </source>
</evidence>
<organism evidence="14 15">
    <name type="scientific">Marinitenerispora sediminis</name>
    <dbReference type="NCBI Taxonomy" id="1931232"/>
    <lineage>
        <taxon>Bacteria</taxon>
        <taxon>Bacillati</taxon>
        <taxon>Actinomycetota</taxon>
        <taxon>Actinomycetes</taxon>
        <taxon>Streptosporangiales</taxon>
        <taxon>Nocardiopsidaceae</taxon>
        <taxon>Marinitenerispora</taxon>
    </lineage>
</organism>
<feature type="domain" description="ABC transmembrane type-1" evidence="13">
    <location>
        <begin position="235"/>
        <end position="517"/>
    </location>
</feature>
<dbReference type="Pfam" id="PF00664">
    <property type="entry name" value="ABC_membrane"/>
    <property type="match status" value="1"/>
</dbReference>
<feature type="transmembrane region" description="Helical" evidence="11">
    <location>
        <begin position="485"/>
        <end position="502"/>
    </location>
</feature>
<evidence type="ECO:0000256" key="7">
    <source>
        <dbReference type="ARBA" id="ARBA00022840"/>
    </source>
</evidence>
<evidence type="ECO:0000256" key="1">
    <source>
        <dbReference type="ARBA" id="ARBA00004651"/>
    </source>
</evidence>
<dbReference type="InterPro" id="IPR036640">
    <property type="entry name" value="ABC1_TM_sf"/>
</dbReference>
<feature type="domain" description="ABC transporter" evidence="12">
    <location>
        <begin position="548"/>
        <end position="782"/>
    </location>
</feature>
<dbReference type="PANTHER" id="PTHR43394:SF1">
    <property type="entry name" value="ATP-BINDING CASSETTE SUB-FAMILY B MEMBER 10, MITOCHONDRIAL"/>
    <property type="match status" value="1"/>
</dbReference>
<dbReference type="GO" id="GO:0005886">
    <property type="term" value="C:plasma membrane"/>
    <property type="evidence" value="ECO:0007669"/>
    <property type="project" value="UniProtKB-SubCell"/>
</dbReference>
<dbReference type="Pfam" id="PF00005">
    <property type="entry name" value="ABC_tran"/>
    <property type="match status" value="1"/>
</dbReference>
<feature type="compositionally biased region" description="Low complexity" evidence="10">
    <location>
        <begin position="179"/>
        <end position="200"/>
    </location>
</feature>
<reference evidence="14 15" key="1">
    <citation type="submission" date="2018-04" db="EMBL/GenBank/DDBJ databases">
        <title>Novel actinobacteria from marine sediment.</title>
        <authorList>
            <person name="Ng Z.Y."/>
            <person name="Tan G.Y.A."/>
        </authorList>
    </citation>
    <scope>NUCLEOTIDE SEQUENCE [LARGE SCALE GENOMIC DNA]</scope>
    <source>
        <strain evidence="14 15">TPS81</strain>
    </source>
</reference>
<feature type="compositionally biased region" description="Low complexity" evidence="10">
    <location>
        <begin position="22"/>
        <end position="33"/>
    </location>
</feature>
<sequence>MRGNGFRGSRLPGSERPRLQGRRAGAPPGRCRQVPSGARPSRPPHRCAHAVWARPSGAPARGGRAAGPGAARARSRRCRSVPSARRRRAGRSATTADPGRPASRGRPRPRPGGRSRGGLLGAPDGRRGCSRGLRPGPPGLRRVLPPDRCAHASRPPPPTARGRSRLPPCTDGADRTPDRPASAPAALPAPAAARPSRTPDGGVAVTSRVPLPTATAAQTRRALARLLRPHRALAAATLAVLVAGATVQMAGPLLLGYVVDVIADGRPASALVLPAVLLLAVAAGHAALSALGTVLTSRLGETALARLRERVMDRALRLPMSRVEQAGSGDVVARVAGDVAVIATAVREALPAFAGAGLTVGFTLIGLGALDWRFAAAMLCAVPIQAFALHRYLRTSGPLYAEQRIAEGERAQQLLDSVGGAATVRAFGLSDRHTGLVAARSRTAVDFALRVVGLRNRFFARLNVAEFTGLAAILVAGFLLVRADAVTIGAVAAAALFFIRLFDPINVLLFLFDQVQEAGAGLARLVGIADLEPPRDPAEAPVPAGASVRVAGVRHAYTPGHDVLRGIDLEIAAGTRVALVGASGAGKTTLAKLIAGVHQPTAGTVAIGGVPLESLGAAGTRERVALVTQEVHVFAGTLADDLRLARPEAGDAELRAALDLAGALEWAQALPQGLATAVGDGGHRLTATQAQQLALARLALADPEVAVLDEATAEAGSAGARVLEAAADRVLAGRTAVVVVHRLTQAATADTVVVLDAGRIVESGPHAALVAAGGRYADLWAAWSTANLPGQR</sequence>
<evidence type="ECO:0000256" key="3">
    <source>
        <dbReference type="ARBA" id="ARBA00022475"/>
    </source>
</evidence>
<keyword evidence="2" id="KW-0813">Transport</keyword>
<feature type="compositionally biased region" description="Low complexity" evidence="10">
    <location>
        <begin position="53"/>
        <end position="72"/>
    </location>
</feature>
<dbReference type="EMBL" id="QEIN01000068">
    <property type="protein sequence ID" value="RCV59173.1"/>
    <property type="molecule type" value="Genomic_DNA"/>
</dbReference>
<keyword evidence="6" id="KW-0547">Nucleotide-binding</keyword>
<evidence type="ECO:0000256" key="9">
    <source>
        <dbReference type="ARBA" id="ARBA00023136"/>
    </source>
</evidence>
<evidence type="ECO:0000259" key="12">
    <source>
        <dbReference type="PROSITE" id="PS50893"/>
    </source>
</evidence>
<dbReference type="SUPFAM" id="SSF90123">
    <property type="entry name" value="ABC transporter transmembrane region"/>
    <property type="match status" value="1"/>
</dbReference>
<comment type="subcellular location">
    <subcellularLocation>
        <location evidence="1">Cell membrane</location>
        <topology evidence="1">Multi-pass membrane protein</topology>
    </subcellularLocation>
</comment>
<evidence type="ECO:0000313" key="15">
    <source>
        <dbReference type="Proteomes" id="UP000253318"/>
    </source>
</evidence>
<evidence type="ECO:0000256" key="2">
    <source>
        <dbReference type="ARBA" id="ARBA00022448"/>
    </source>
</evidence>
<dbReference type="InterPro" id="IPR027417">
    <property type="entry name" value="P-loop_NTPase"/>
</dbReference>
<dbReference type="Gene3D" id="3.40.50.300">
    <property type="entry name" value="P-loop containing nucleotide triphosphate hydrolases"/>
    <property type="match status" value="1"/>
</dbReference>
<keyword evidence="8 11" id="KW-1133">Transmembrane helix</keyword>
<dbReference type="Proteomes" id="UP000253318">
    <property type="component" value="Unassembled WGS sequence"/>
</dbReference>
<dbReference type="InterPro" id="IPR011527">
    <property type="entry name" value="ABC1_TM_dom"/>
</dbReference>
<protein>
    <submittedName>
        <fullName evidence="14">Multidrug ABC transporter permease</fullName>
    </submittedName>
</protein>
<feature type="compositionally biased region" description="Basic residues" evidence="10">
    <location>
        <begin position="73"/>
        <end position="90"/>
    </location>
</feature>
<dbReference type="AlphaFoldDB" id="A0A368T629"/>
<dbReference type="FunFam" id="3.40.50.300:FF:001001">
    <property type="entry name" value="Multidrug ABC transporter ATP-binding protein"/>
    <property type="match status" value="1"/>
</dbReference>